<evidence type="ECO:0000256" key="3">
    <source>
        <dbReference type="ARBA" id="ARBA00023235"/>
    </source>
</evidence>
<dbReference type="CDD" id="cd00165">
    <property type="entry name" value="S4"/>
    <property type="match status" value="1"/>
</dbReference>
<dbReference type="FunFam" id="3.30.70.1560:FF:000001">
    <property type="entry name" value="Pseudouridine synthase"/>
    <property type="match status" value="1"/>
</dbReference>
<dbReference type="InterPro" id="IPR006145">
    <property type="entry name" value="PsdUridine_synth_RsuA/RluA"/>
</dbReference>
<dbReference type="EMBL" id="CP032627">
    <property type="protein sequence ID" value="AYG01370.1"/>
    <property type="molecule type" value="Genomic_DNA"/>
</dbReference>
<protein>
    <recommendedName>
        <fullName evidence="5">Pseudouridine synthase</fullName>
        <ecNumber evidence="5">5.4.99.-</ecNumber>
    </recommendedName>
</protein>
<dbReference type="InterPro" id="IPR018496">
    <property type="entry name" value="PsdUridine_synth_RsuA/RluB_CS"/>
</dbReference>
<dbReference type="PROSITE" id="PS50889">
    <property type="entry name" value="S4"/>
    <property type="match status" value="1"/>
</dbReference>
<evidence type="ECO:0000313" key="8">
    <source>
        <dbReference type="Proteomes" id="UP000269374"/>
    </source>
</evidence>
<dbReference type="InterPro" id="IPR036986">
    <property type="entry name" value="S4_RNA-bd_sf"/>
</dbReference>
<dbReference type="Gene3D" id="3.10.290.10">
    <property type="entry name" value="RNA-binding S4 domain"/>
    <property type="match status" value="1"/>
</dbReference>
<name>A0A387BK64_9LACT</name>
<dbReference type="PANTHER" id="PTHR47683:SF4">
    <property type="entry name" value="PSEUDOURIDINE SYNTHASE"/>
    <property type="match status" value="1"/>
</dbReference>
<dbReference type="Pfam" id="PF00849">
    <property type="entry name" value="PseudoU_synth_2"/>
    <property type="match status" value="1"/>
</dbReference>
<dbReference type="Proteomes" id="UP000269374">
    <property type="component" value="Chromosome"/>
</dbReference>
<comment type="similarity">
    <text evidence="1 5">Belongs to the pseudouridine synthase RsuA family.</text>
</comment>
<proteinExistence type="inferred from homology"/>
<keyword evidence="2 4" id="KW-0694">RNA-binding</keyword>
<dbReference type="SUPFAM" id="SSF55174">
    <property type="entry name" value="Alpha-L RNA-binding motif"/>
    <property type="match status" value="1"/>
</dbReference>
<dbReference type="RefSeq" id="WP_120772743.1">
    <property type="nucleotide sequence ID" value="NZ_CP032627.1"/>
</dbReference>
<dbReference type="InterPro" id="IPR042092">
    <property type="entry name" value="PsdUridine_s_RsuA/RluB/E/F_cat"/>
</dbReference>
<evidence type="ECO:0000313" key="7">
    <source>
        <dbReference type="EMBL" id="AYG01370.1"/>
    </source>
</evidence>
<dbReference type="AlphaFoldDB" id="A0A387BK64"/>
<dbReference type="NCBIfam" id="TIGR00093">
    <property type="entry name" value="pseudouridine synthase"/>
    <property type="match status" value="1"/>
</dbReference>
<sequence>MRLDKFLAEAGIGTRSSVKILLKKGLVTVAGQVQKDGRFQVDKNSVEVCFDGKPLIYQEFYYYLLNKPQGVVSATKDNIFKTVVQLLDKKDFREDIFPVGRLDKNTEGLLILTNDGALGHDLTQPKKHVEKEYFARIDGKVTNEIIDKFATGLTLKNGEKVKPGELYSEKVYESDTQSGWMSEIRIVIHEGKFHQVKRMFEAVEMYVLYLKRIRMGNLKLDKNLKLGDYRILTIEEIESLKK</sequence>
<gene>
    <name evidence="7" type="ORF">D7I46_09850</name>
</gene>
<dbReference type="GO" id="GO:0120159">
    <property type="term" value="F:rRNA pseudouridine synthase activity"/>
    <property type="evidence" value="ECO:0007669"/>
    <property type="project" value="UniProtKB-ARBA"/>
</dbReference>
<dbReference type="GO" id="GO:0003723">
    <property type="term" value="F:RNA binding"/>
    <property type="evidence" value="ECO:0007669"/>
    <property type="project" value="UniProtKB-KW"/>
</dbReference>
<dbReference type="Gene3D" id="3.30.70.580">
    <property type="entry name" value="Pseudouridine synthase I, catalytic domain, N-terminal subdomain"/>
    <property type="match status" value="1"/>
</dbReference>
<dbReference type="GO" id="GO:0005829">
    <property type="term" value="C:cytosol"/>
    <property type="evidence" value="ECO:0007669"/>
    <property type="project" value="UniProtKB-ARBA"/>
</dbReference>
<keyword evidence="3 5" id="KW-0413">Isomerase</keyword>
<dbReference type="InterPro" id="IPR002942">
    <property type="entry name" value="S4_RNA-bd"/>
</dbReference>
<dbReference type="InterPro" id="IPR050343">
    <property type="entry name" value="RsuA_PseudoU_synthase"/>
</dbReference>
<feature type="domain" description="RNA-binding S4" evidence="6">
    <location>
        <begin position="1"/>
        <end position="60"/>
    </location>
</feature>
<dbReference type="KEGG" id="lact:D7I46_09850"/>
<dbReference type="CDD" id="cd02553">
    <property type="entry name" value="PseudoU_synth_RsuA"/>
    <property type="match status" value="1"/>
</dbReference>
<dbReference type="Gene3D" id="3.30.70.1560">
    <property type="entry name" value="Alpha-L RNA-binding motif"/>
    <property type="match status" value="1"/>
</dbReference>
<dbReference type="InterPro" id="IPR020094">
    <property type="entry name" value="TruA/RsuA/RluB/E/F_N"/>
</dbReference>
<dbReference type="PANTHER" id="PTHR47683">
    <property type="entry name" value="PSEUDOURIDINE SYNTHASE FAMILY PROTEIN-RELATED"/>
    <property type="match status" value="1"/>
</dbReference>
<reference evidence="7 8" key="1">
    <citation type="submission" date="2018-09" db="EMBL/GenBank/DDBJ databases">
        <title>Genome sequencing of strain 1JSPR-7.</title>
        <authorList>
            <person name="Heo J."/>
            <person name="Kim S.-J."/>
            <person name="Kwon S.-W."/>
        </authorList>
    </citation>
    <scope>NUCLEOTIDE SEQUENCE [LARGE SCALE GENOMIC DNA]</scope>
    <source>
        <strain evidence="7 8">1JSPR-7</strain>
    </source>
</reference>
<accession>A0A387BK64</accession>
<evidence type="ECO:0000256" key="1">
    <source>
        <dbReference type="ARBA" id="ARBA00008348"/>
    </source>
</evidence>
<dbReference type="EC" id="5.4.99.-" evidence="5"/>
<dbReference type="SMART" id="SM00363">
    <property type="entry name" value="S4"/>
    <property type="match status" value="1"/>
</dbReference>
<keyword evidence="8" id="KW-1185">Reference proteome</keyword>
<dbReference type="InterPro" id="IPR000748">
    <property type="entry name" value="PsdUridine_synth_RsuA/RluB/E/F"/>
</dbReference>
<dbReference type="OrthoDB" id="9807213at2"/>
<dbReference type="SUPFAM" id="SSF55120">
    <property type="entry name" value="Pseudouridine synthase"/>
    <property type="match status" value="1"/>
</dbReference>
<evidence type="ECO:0000256" key="4">
    <source>
        <dbReference type="PROSITE-ProRule" id="PRU00182"/>
    </source>
</evidence>
<evidence type="ECO:0000259" key="6">
    <source>
        <dbReference type="SMART" id="SM00363"/>
    </source>
</evidence>
<evidence type="ECO:0000256" key="2">
    <source>
        <dbReference type="ARBA" id="ARBA00022884"/>
    </source>
</evidence>
<evidence type="ECO:0000256" key="5">
    <source>
        <dbReference type="RuleBase" id="RU003887"/>
    </source>
</evidence>
<organism evidence="7 8">
    <name type="scientific">Lactococcus allomyrinae</name>
    <dbReference type="NCBI Taxonomy" id="2419773"/>
    <lineage>
        <taxon>Bacteria</taxon>
        <taxon>Bacillati</taxon>
        <taxon>Bacillota</taxon>
        <taxon>Bacilli</taxon>
        <taxon>Lactobacillales</taxon>
        <taxon>Streptococcaceae</taxon>
        <taxon>Lactococcus</taxon>
    </lineage>
</organism>
<dbReference type="InterPro" id="IPR020103">
    <property type="entry name" value="PsdUridine_synth_cat_dom_sf"/>
</dbReference>
<dbReference type="PROSITE" id="PS01149">
    <property type="entry name" value="PSI_RSU"/>
    <property type="match status" value="1"/>
</dbReference>
<dbReference type="Pfam" id="PF01479">
    <property type="entry name" value="S4"/>
    <property type="match status" value="1"/>
</dbReference>
<dbReference type="GO" id="GO:0000455">
    <property type="term" value="P:enzyme-directed rRNA pseudouridine synthesis"/>
    <property type="evidence" value="ECO:0007669"/>
    <property type="project" value="UniProtKB-ARBA"/>
</dbReference>